<dbReference type="GO" id="GO:0004531">
    <property type="term" value="F:deoxyribonuclease II activity"/>
    <property type="evidence" value="ECO:0007669"/>
    <property type="project" value="InterPro"/>
</dbReference>
<proteinExistence type="inferred from homology"/>
<evidence type="ECO:0000256" key="2">
    <source>
        <dbReference type="ARBA" id="ARBA00022801"/>
    </source>
</evidence>
<feature type="signal peptide" evidence="4">
    <location>
        <begin position="1"/>
        <end position="17"/>
    </location>
</feature>
<dbReference type="CDD" id="cd09120">
    <property type="entry name" value="PLDc_DNaseII_1"/>
    <property type="match status" value="1"/>
</dbReference>
<accession>A0A8S1VJE2</accession>
<dbReference type="Pfam" id="PF03265">
    <property type="entry name" value="DNase_II"/>
    <property type="match status" value="2"/>
</dbReference>
<reference evidence="5" key="1">
    <citation type="submission" date="2021-01" db="EMBL/GenBank/DDBJ databases">
        <authorList>
            <consortium name="Genoscope - CEA"/>
            <person name="William W."/>
        </authorList>
    </citation>
    <scope>NUCLEOTIDE SEQUENCE</scope>
</reference>
<dbReference type="PANTHER" id="PTHR10858">
    <property type="entry name" value="DEOXYRIBONUCLEASE II"/>
    <property type="match status" value="1"/>
</dbReference>
<gene>
    <name evidence="5" type="ORF">POCTA_138.1.T0670047</name>
</gene>
<organism evidence="5 6">
    <name type="scientific">Paramecium octaurelia</name>
    <dbReference type="NCBI Taxonomy" id="43137"/>
    <lineage>
        <taxon>Eukaryota</taxon>
        <taxon>Sar</taxon>
        <taxon>Alveolata</taxon>
        <taxon>Ciliophora</taxon>
        <taxon>Intramacronucleata</taxon>
        <taxon>Oligohymenophorea</taxon>
        <taxon>Peniculida</taxon>
        <taxon>Parameciidae</taxon>
        <taxon>Paramecium</taxon>
    </lineage>
</organism>
<keyword evidence="6" id="KW-1185">Reference proteome</keyword>
<dbReference type="InterPro" id="IPR004947">
    <property type="entry name" value="DNase_II"/>
</dbReference>
<evidence type="ECO:0000256" key="1">
    <source>
        <dbReference type="ARBA" id="ARBA00007527"/>
    </source>
</evidence>
<protein>
    <submittedName>
        <fullName evidence="5">Uncharacterized protein</fullName>
    </submittedName>
</protein>
<evidence type="ECO:0000256" key="4">
    <source>
        <dbReference type="SAM" id="SignalP"/>
    </source>
</evidence>
<dbReference type="AlphaFoldDB" id="A0A8S1VJE2"/>
<dbReference type="EMBL" id="CAJJDP010000066">
    <property type="protein sequence ID" value="CAD8176355.1"/>
    <property type="molecule type" value="Genomic_DNA"/>
</dbReference>
<keyword evidence="2" id="KW-0378">Hydrolase</keyword>
<evidence type="ECO:0000313" key="6">
    <source>
        <dbReference type="Proteomes" id="UP000683925"/>
    </source>
</evidence>
<feature type="compositionally biased region" description="Basic residues" evidence="3">
    <location>
        <begin position="395"/>
        <end position="406"/>
    </location>
</feature>
<dbReference type="Proteomes" id="UP000683925">
    <property type="component" value="Unassembled WGS sequence"/>
</dbReference>
<dbReference type="OrthoDB" id="10261598at2759"/>
<feature type="chain" id="PRO_5035712324" evidence="4">
    <location>
        <begin position="18"/>
        <end position="457"/>
    </location>
</feature>
<comment type="similarity">
    <text evidence="1">Belongs to the DNase II family.</text>
</comment>
<feature type="region of interest" description="Disordered" evidence="3">
    <location>
        <begin position="373"/>
        <end position="406"/>
    </location>
</feature>
<keyword evidence="4" id="KW-0732">Signal</keyword>
<evidence type="ECO:0000313" key="5">
    <source>
        <dbReference type="EMBL" id="CAD8176355.1"/>
    </source>
</evidence>
<name>A0A8S1VJE2_PAROT</name>
<comment type="caution">
    <text evidence="5">The sequence shown here is derived from an EMBL/GenBank/DDBJ whole genome shotgun (WGS) entry which is preliminary data.</text>
</comment>
<sequence>MIQQCLVFLSLILIALSQDCLDQDGNPVDWWFILKMPYSRKNGWSGLHYFYCDSVNNCDDFDLQQDDLDSEESPLIRTISPINFKEKDVLSMLWSDQPQEGVDYSNNAHSKGIMRASLNGNNKAFIISHSTPRFPKLNSEGEIDNEVDDNFHRNGQHFLCLSTTTSDINEHLAELYIEAEISIYQHSATPDKGVKFNEFEHLVDLWATRRSSRKSGASAYKKSTELKKQLTFETRGGQSFEIFSKNENYKKDFYAEVVAPHLKQDFVLESWVRQYKVKGLQEADCDNKYKTFSNEVVKYTGTYDDELIEFEYRYTKDHSKYGITLPKDSGSGSAGASFITNTQHTLQGQILASNEHSRKREGQVFLEGDDDKMLRRKRQRDEEEEVSVSDERTTEKRRRKDGKTSSKKLKVIHEKYVCISDLNRQPSQWERGGLVYCFYNEGLWKIIKEAFIGVQTC</sequence>
<dbReference type="PANTHER" id="PTHR10858:SF23">
    <property type="entry name" value="DEOXYRIBONUCLEASE II"/>
    <property type="match status" value="1"/>
</dbReference>
<evidence type="ECO:0000256" key="3">
    <source>
        <dbReference type="SAM" id="MobiDB-lite"/>
    </source>
</evidence>
<dbReference type="OMA" id="DNTEDHS"/>